<feature type="domain" description="GP-PDE" evidence="1">
    <location>
        <begin position="2"/>
        <end position="238"/>
    </location>
</feature>
<dbReference type="Pfam" id="PF03009">
    <property type="entry name" value="GDPD"/>
    <property type="match status" value="1"/>
</dbReference>
<name>A0A7G9WA83_ALKCA</name>
<proteinExistence type="predicted"/>
<dbReference type="KEGG" id="acae:HYG86_12845"/>
<dbReference type="GO" id="GO:0008081">
    <property type="term" value="F:phosphoric diester hydrolase activity"/>
    <property type="evidence" value="ECO:0007669"/>
    <property type="project" value="InterPro"/>
</dbReference>
<accession>A0A7G9WA83</accession>
<dbReference type="InterPro" id="IPR030395">
    <property type="entry name" value="GP_PDE_dom"/>
</dbReference>
<organism evidence="2 3">
    <name type="scientific">Alkalicella caledoniensis</name>
    <dbReference type="NCBI Taxonomy" id="2731377"/>
    <lineage>
        <taxon>Bacteria</taxon>
        <taxon>Bacillati</taxon>
        <taxon>Bacillota</taxon>
        <taxon>Clostridia</taxon>
        <taxon>Eubacteriales</taxon>
        <taxon>Proteinivoracaceae</taxon>
        <taxon>Alkalicella</taxon>
    </lineage>
</organism>
<evidence type="ECO:0000313" key="2">
    <source>
        <dbReference type="EMBL" id="QNO15595.1"/>
    </source>
</evidence>
<dbReference type="PROSITE" id="PS51704">
    <property type="entry name" value="GP_PDE"/>
    <property type="match status" value="1"/>
</dbReference>
<dbReference type="Proteomes" id="UP000516160">
    <property type="component" value="Chromosome"/>
</dbReference>
<evidence type="ECO:0000313" key="3">
    <source>
        <dbReference type="Proteomes" id="UP000516160"/>
    </source>
</evidence>
<dbReference type="GO" id="GO:0006629">
    <property type="term" value="P:lipid metabolic process"/>
    <property type="evidence" value="ECO:0007669"/>
    <property type="project" value="InterPro"/>
</dbReference>
<dbReference type="PANTHER" id="PTHR46211:SF1">
    <property type="entry name" value="GLYCEROPHOSPHODIESTER PHOSPHODIESTERASE, CYTOPLASMIC"/>
    <property type="match status" value="1"/>
</dbReference>
<dbReference type="PANTHER" id="PTHR46211">
    <property type="entry name" value="GLYCEROPHOSPHORYL DIESTER PHOSPHODIESTERASE"/>
    <property type="match status" value="1"/>
</dbReference>
<evidence type="ECO:0000259" key="1">
    <source>
        <dbReference type="PROSITE" id="PS51704"/>
    </source>
</evidence>
<dbReference type="SUPFAM" id="SSF51695">
    <property type="entry name" value="PLC-like phosphodiesterases"/>
    <property type="match status" value="1"/>
</dbReference>
<keyword evidence="3" id="KW-1185">Reference proteome</keyword>
<protein>
    <submittedName>
        <fullName evidence="2">Glycerophosphodiester phosphodiesterase</fullName>
    </submittedName>
</protein>
<dbReference type="CDD" id="cd08563">
    <property type="entry name" value="GDPD_TtGDE_like"/>
    <property type="match status" value="1"/>
</dbReference>
<gene>
    <name evidence="2" type="ORF">HYG86_12845</name>
</gene>
<sequence length="242" mass="27314">MTRIIAHRGASGGAPENTMSAFKKALDMGSHGIETDVQMTKDGVLILCHDETVERTTNGKGFIKDFTYSELRKLDAGIKFSEEFKGEKIPTLEELLQLLSGKEIILNLELKSGPIFYPDIEAKVLELLYKYNYTDNSVISSFNHYSLVELRKLDEDIRLGVLYMSGLYQPWKYAKDLGANAIHPYLYSLAPEIIKGAKLNNMPITVFTVDDPKMIRNFIKAGVEQIITNYPDVALQILSEER</sequence>
<reference evidence="2 3" key="1">
    <citation type="submission" date="2020-07" db="EMBL/GenBank/DDBJ databases">
        <title>Alkalicella. sp. LB2 genome.</title>
        <authorList>
            <person name="Postec A."/>
            <person name="Quemeneur M."/>
        </authorList>
    </citation>
    <scope>NUCLEOTIDE SEQUENCE [LARGE SCALE GENOMIC DNA]</scope>
    <source>
        <strain evidence="2 3">LB2</strain>
    </source>
</reference>
<dbReference type="Gene3D" id="3.20.20.190">
    <property type="entry name" value="Phosphatidylinositol (PI) phosphodiesterase"/>
    <property type="match status" value="1"/>
</dbReference>
<dbReference type="RefSeq" id="WP_213165985.1">
    <property type="nucleotide sequence ID" value="NZ_CP058559.1"/>
</dbReference>
<dbReference type="InterPro" id="IPR017946">
    <property type="entry name" value="PLC-like_Pdiesterase_TIM-brl"/>
</dbReference>
<dbReference type="AlphaFoldDB" id="A0A7G9WA83"/>
<dbReference type="EMBL" id="CP058559">
    <property type="protein sequence ID" value="QNO15595.1"/>
    <property type="molecule type" value="Genomic_DNA"/>
</dbReference>